<evidence type="ECO:0000256" key="1">
    <source>
        <dbReference type="ARBA" id="ARBA00004496"/>
    </source>
</evidence>
<dbReference type="GO" id="GO:0005868">
    <property type="term" value="C:cytoplasmic dynein complex"/>
    <property type="evidence" value="ECO:0007669"/>
    <property type="project" value="TreeGrafter"/>
</dbReference>
<dbReference type="InterPro" id="IPR036322">
    <property type="entry name" value="WD40_repeat_dom_sf"/>
</dbReference>
<reference evidence="7" key="1">
    <citation type="submission" date="2020-04" db="EMBL/GenBank/DDBJ databases">
        <title>Analysis of mating type loci in Filobasidium floriforme.</title>
        <authorList>
            <person name="Nowrousian M."/>
        </authorList>
    </citation>
    <scope>NUCLEOTIDE SEQUENCE</scope>
    <source>
        <strain evidence="7">CBS 6242</strain>
    </source>
</reference>
<evidence type="ECO:0000256" key="6">
    <source>
        <dbReference type="SAM" id="MobiDB-lite"/>
    </source>
</evidence>
<dbReference type="Proteomes" id="UP000812966">
    <property type="component" value="Unassembled WGS sequence"/>
</dbReference>
<dbReference type="GO" id="GO:0010970">
    <property type="term" value="P:transport along microtubule"/>
    <property type="evidence" value="ECO:0007669"/>
    <property type="project" value="TreeGrafter"/>
</dbReference>
<feature type="region of interest" description="Disordered" evidence="6">
    <location>
        <begin position="149"/>
        <end position="190"/>
    </location>
</feature>
<dbReference type="PANTHER" id="PTHR12442">
    <property type="entry name" value="DYNEIN INTERMEDIATE CHAIN"/>
    <property type="match status" value="1"/>
</dbReference>
<dbReference type="GO" id="GO:0005737">
    <property type="term" value="C:cytoplasm"/>
    <property type="evidence" value="ECO:0007669"/>
    <property type="project" value="UniProtKB-SubCell"/>
</dbReference>
<feature type="compositionally biased region" description="Basic and acidic residues" evidence="6">
    <location>
        <begin position="1"/>
        <end position="29"/>
    </location>
</feature>
<feature type="compositionally biased region" description="Polar residues" evidence="6">
    <location>
        <begin position="149"/>
        <end position="162"/>
    </location>
</feature>
<feature type="region of interest" description="Disordered" evidence="6">
    <location>
        <begin position="1"/>
        <end position="133"/>
    </location>
</feature>
<organism evidence="7 8">
    <name type="scientific">Filobasidium floriforme</name>
    <dbReference type="NCBI Taxonomy" id="5210"/>
    <lineage>
        <taxon>Eukaryota</taxon>
        <taxon>Fungi</taxon>
        <taxon>Dikarya</taxon>
        <taxon>Basidiomycota</taxon>
        <taxon>Agaricomycotina</taxon>
        <taxon>Tremellomycetes</taxon>
        <taxon>Filobasidiales</taxon>
        <taxon>Filobasidiaceae</taxon>
        <taxon>Filobasidium</taxon>
    </lineage>
</organism>
<dbReference type="PANTHER" id="PTHR12442:SF22">
    <property type="entry name" value="CYTOPLASMIC DYNEIN 1 INTERMEDIATE CHAIN-RELATED"/>
    <property type="match status" value="1"/>
</dbReference>
<comment type="subcellular location">
    <subcellularLocation>
        <location evidence="1">Cytoplasm</location>
    </subcellularLocation>
</comment>
<keyword evidence="2" id="KW-0963">Cytoplasm</keyword>
<evidence type="ECO:0000313" key="7">
    <source>
        <dbReference type="EMBL" id="KAG7529441.1"/>
    </source>
</evidence>
<evidence type="ECO:0000256" key="5">
    <source>
        <dbReference type="PROSITE-ProRule" id="PRU00221"/>
    </source>
</evidence>
<name>A0A8K0JHT9_9TREE</name>
<evidence type="ECO:0008006" key="9">
    <source>
        <dbReference type="Google" id="ProtNLM"/>
    </source>
</evidence>
<dbReference type="GO" id="GO:0045503">
    <property type="term" value="F:dynein light chain binding"/>
    <property type="evidence" value="ECO:0007669"/>
    <property type="project" value="TreeGrafter"/>
</dbReference>
<dbReference type="FunFam" id="2.130.10.10:FF:001070">
    <property type="entry name" value="Dynein intermediate chain, cytosolic"/>
    <property type="match status" value="1"/>
</dbReference>
<accession>A0A8K0JHT9</accession>
<feature type="compositionally biased region" description="Basic and acidic residues" evidence="6">
    <location>
        <begin position="173"/>
        <end position="190"/>
    </location>
</feature>
<feature type="repeat" description="WD" evidence="5">
    <location>
        <begin position="493"/>
        <end position="540"/>
    </location>
</feature>
<evidence type="ECO:0000256" key="4">
    <source>
        <dbReference type="ARBA" id="ARBA00022737"/>
    </source>
</evidence>
<keyword evidence="8" id="KW-1185">Reference proteome</keyword>
<dbReference type="Pfam" id="PF00400">
    <property type="entry name" value="WD40"/>
    <property type="match status" value="2"/>
</dbReference>
<keyword evidence="3 5" id="KW-0853">WD repeat</keyword>
<dbReference type="InterPro" id="IPR015943">
    <property type="entry name" value="WD40/YVTN_repeat-like_dom_sf"/>
</dbReference>
<dbReference type="PROSITE" id="PS50082">
    <property type="entry name" value="WD_REPEATS_2"/>
    <property type="match status" value="1"/>
</dbReference>
<proteinExistence type="predicted"/>
<dbReference type="FunFam" id="2.130.10.10:FF:000414">
    <property type="entry name" value="Cytoplasmic dynein intermediate chain"/>
    <property type="match status" value="1"/>
</dbReference>
<sequence length="677" mass="74834">MSAAEERRKVLEEKKAKLAEMKRARDERMAAANQPQKTPSRGPTPLGGRKQEVDDLVTSLLGDKPVGGSRPPSSLSGTASTSRIPQGVSRPSVLPSLRNSVSVGTGESGEQATRSSQSEFSEQDGRYTPAQDIEMVDAQTELYEVNTKPTYITYSRGIQTQPLDDYPSDTEADPDRRDRQSGRETEDELRKRLEAEFELEREKLEKEIRAEEEAKRLDEQKVVELSEAEKANLLSAPEFARFLEDSGKVMQRALNDAYDYTKDYTIGFGEIDDAEDAQRIRLVCDFYHERWTSNRSITAVDWSSKFPELSAAAYNKNPKAVNDPDGLVAVWNLHLADRPEFLFHSQSDVLSLTFSPFHPNLICGGTYAGQILLWDTRAKQLPVAKTPLAAGGHTYPVYSMKVVGTQNAHHIMTSGTDGTVCSWLPEVMAQPQESLELIHQGHHKTNEIAVTCMDFPDNETSTFFVGTEEGGVYQANRYDRAGAKAGLNHRDSYRGHTGPVTSLDFHPLHGAVDFSDLFLTTSVDWTVKLWRAKAGNKASGGVTMMNSGPSTIAPLYSFEESSDYVFDAKWHPKHPAVFGTVDGTGKFDLWNLNNDVEAPTSTVAVGPGKAINKLAWDRKDGKKVALGSSDGHLYVYDVGEAAVPRDTEWADMQKTVQTIMQTSALTSQPLQGRDGRS</sequence>
<dbReference type="OrthoDB" id="366230at2759"/>
<dbReference type="InterPro" id="IPR001680">
    <property type="entry name" value="WD40_rpt"/>
</dbReference>
<evidence type="ECO:0000313" key="8">
    <source>
        <dbReference type="Proteomes" id="UP000812966"/>
    </source>
</evidence>
<evidence type="ECO:0000256" key="3">
    <source>
        <dbReference type="ARBA" id="ARBA00022574"/>
    </source>
</evidence>
<evidence type="ECO:0000256" key="2">
    <source>
        <dbReference type="ARBA" id="ARBA00022490"/>
    </source>
</evidence>
<protein>
    <recommendedName>
        <fullName evidence="9">Dynein intermediate chain</fullName>
    </recommendedName>
</protein>
<feature type="compositionally biased region" description="Polar residues" evidence="6">
    <location>
        <begin position="71"/>
        <end position="84"/>
    </location>
</feature>
<dbReference type="AlphaFoldDB" id="A0A8K0JHT9"/>
<gene>
    <name evidence="7" type="ORF">FFLO_05669</name>
</gene>
<dbReference type="InterPro" id="IPR050687">
    <property type="entry name" value="Dynein_IC"/>
</dbReference>
<dbReference type="Gene3D" id="2.130.10.10">
    <property type="entry name" value="YVTN repeat-like/Quinoprotein amine dehydrogenase"/>
    <property type="match status" value="2"/>
</dbReference>
<comment type="caution">
    <text evidence="7">The sequence shown here is derived from an EMBL/GenBank/DDBJ whole genome shotgun (WGS) entry which is preliminary data.</text>
</comment>
<dbReference type="EMBL" id="JABELV010000150">
    <property type="protein sequence ID" value="KAG7529441.1"/>
    <property type="molecule type" value="Genomic_DNA"/>
</dbReference>
<feature type="compositionally biased region" description="Polar residues" evidence="6">
    <location>
        <begin position="97"/>
        <end position="120"/>
    </location>
</feature>
<dbReference type="SMART" id="SM00320">
    <property type="entry name" value="WD40"/>
    <property type="match status" value="7"/>
</dbReference>
<dbReference type="SUPFAM" id="SSF50978">
    <property type="entry name" value="WD40 repeat-like"/>
    <property type="match status" value="1"/>
</dbReference>
<keyword evidence="4" id="KW-0677">Repeat</keyword>
<dbReference type="GO" id="GO:0045504">
    <property type="term" value="F:dynein heavy chain binding"/>
    <property type="evidence" value="ECO:0007669"/>
    <property type="project" value="TreeGrafter"/>
</dbReference>